<evidence type="ECO:0000256" key="2">
    <source>
        <dbReference type="SAM" id="MobiDB-lite"/>
    </source>
</evidence>
<dbReference type="CDD" id="cd00048">
    <property type="entry name" value="DSRM_SF"/>
    <property type="match status" value="1"/>
</dbReference>
<feature type="compositionally biased region" description="Basic residues" evidence="2">
    <location>
        <begin position="85"/>
        <end position="99"/>
    </location>
</feature>
<dbReference type="InterPro" id="IPR014720">
    <property type="entry name" value="dsRBD_dom"/>
</dbReference>
<feature type="region of interest" description="Disordered" evidence="2">
    <location>
        <begin position="76"/>
        <end position="113"/>
    </location>
</feature>
<dbReference type="Gene3D" id="3.30.160.20">
    <property type="match status" value="1"/>
</dbReference>
<reference evidence="4" key="1">
    <citation type="submission" date="2014-05" db="EMBL/GenBank/DDBJ databases">
        <title>The transcriptome of the halophilic microalga Tetraselmis sp. GSL018 isolated from the Great Salt Lake, Utah.</title>
        <authorList>
            <person name="Jinkerson R.E."/>
            <person name="D'Adamo S."/>
            <person name="Posewitz M.C."/>
        </authorList>
    </citation>
    <scope>NUCLEOTIDE SEQUENCE</scope>
    <source>
        <strain evidence="4">GSL018</strain>
    </source>
</reference>
<protein>
    <recommendedName>
        <fullName evidence="3">DRBM domain-containing protein</fullName>
    </recommendedName>
</protein>
<accession>A0A061RBI8</accession>
<dbReference type="EMBL" id="GBEZ01018423">
    <property type="protein sequence ID" value="JAC68010.1"/>
    <property type="molecule type" value="Transcribed_RNA"/>
</dbReference>
<dbReference type="AlphaFoldDB" id="A0A061RBI8"/>
<keyword evidence="1" id="KW-0694">RNA-binding</keyword>
<dbReference type="GO" id="GO:0003723">
    <property type="term" value="F:RNA binding"/>
    <property type="evidence" value="ECO:0007669"/>
    <property type="project" value="UniProtKB-UniRule"/>
</dbReference>
<name>A0A061RBI8_9CHLO</name>
<organism evidence="4">
    <name type="scientific">Tetraselmis sp. GSL018</name>
    <dbReference type="NCBI Taxonomy" id="582737"/>
    <lineage>
        <taxon>Eukaryota</taxon>
        <taxon>Viridiplantae</taxon>
        <taxon>Chlorophyta</taxon>
        <taxon>core chlorophytes</taxon>
        <taxon>Chlorodendrophyceae</taxon>
        <taxon>Chlorodendrales</taxon>
        <taxon>Chlorodendraceae</taxon>
        <taxon>Tetraselmis</taxon>
    </lineage>
</organism>
<feature type="region of interest" description="Disordered" evidence="2">
    <location>
        <begin position="523"/>
        <end position="550"/>
    </location>
</feature>
<feature type="domain" description="DRBM" evidence="3">
    <location>
        <begin position="264"/>
        <end position="328"/>
    </location>
</feature>
<dbReference type="Pfam" id="PF00035">
    <property type="entry name" value="dsrm"/>
    <property type="match status" value="1"/>
</dbReference>
<evidence type="ECO:0000259" key="3">
    <source>
        <dbReference type="PROSITE" id="PS50137"/>
    </source>
</evidence>
<sequence>MVAFLNCVGVPGVLTRYESWSGGAGLLSPRRLQRPAGLATGFGNQVNTRASDGLNSRSRNLLAGCPCLASKTVLNSISSDSPQGRKSRALERRRRKRAPAGRNSGSLKGPSRKNFEVTSLQGLALWRGAAVKVSIEKVVPLRFSQDPSVDSRALLGDCVLKGYMLEYIFAHEREEQVNDKGYLTARLGEALSNRNMLLHASDILPPRVFDFMSRTRCSQHEFGTAVEAMVFEVRDNKHACQALAHHLLKWSAQAHKTANWKGLFLEQLAFSPEFEVVSVDGLETHRPRWVVSAKLHVQSGTVEGIGRSSSKKMAEQEAAREALMHVVKVPLAPEEELVREKLKGFVNATPNPIHVFNSDDLGQDSPIRAANADITMLMPVSYLSYNLSTRMNVGECGNAEEWFHTRPRSKRFSAVMNAQYIFPGVVHSVKSWRGSLNEAPAEPTQGEIEELFHAEDFSKAETGDEADVVTGGEVMVLLRIEFVSGDVEMAAGAGPDFAVATMKAAQRAHQAIRIAVRLSQSSLPKVDLGDDEEEKQGDPQNADVAAGSTD</sequence>
<dbReference type="SUPFAM" id="SSF54768">
    <property type="entry name" value="dsRNA-binding domain-like"/>
    <property type="match status" value="1"/>
</dbReference>
<dbReference type="SMART" id="SM00358">
    <property type="entry name" value="DSRM"/>
    <property type="match status" value="1"/>
</dbReference>
<evidence type="ECO:0000313" key="4">
    <source>
        <dbReference type="EMBL" id="JAC68010.1"/>
    </source>
</evidence>
<dbReference type="PROSITE" id="PS50137">
    <property type="entry name" value="DS_RBD"/>
    <property type="match status" value="1"/>
</dbReference>
<evidence type="ECO:0000256" key="1">
    <source>
        <dbReference type="PROSITE-ProRule" id="PRU00266"/>
    </source>
</evidence>
<gene>
    <name evidence="4" type="ORF">TSPGSL018_9726</name>
</gene>
<proteinExistence type="predicted"/>